<dbReference type="SMART" id="SM00239">
    <property type="entry name" value="C2"/>
    <property type="match status" value="1"/>
</dbReference>
<keyword evidence="5" id="KW-0732">Signal</keyword>
<evidence type="ECO:0000256" key="1">
    <source>
        <dbReference type="ARBA" id="ARBA00007623"/>
    </source>
</evidence>
<dbReference type="GO" id="GO:0006508">
    <property type="term" value="P:proteolysis"/>
    <property type="evidence" value="ECO:0007669"/>
    <property type="project" value="UniProtKB-KW"/>
</dbReference>
<dbReference type="Pfam" id="PF00168">
    <property type="entry name" value="C2"/>
    <property type="match status" value="1"/>
</dbReference>
<accession>A0A1B6LM78</accession>
<organism evidence="7">
    <name type="scientific">Graphocephala atropunctata</name>
    <dbReference type="NCBI Taxonomy" id="36148"/>
    <lineage>
        <taxon>Eukaryota</taxon>
        <taxon>Metazoa</taxon>
        <taxon>Ecdysozoa</taxon>
        <taxon>Arthropoda</taxon>
        <taxon>Hexapoda</taxon>
        <taxon>Insecta</taxon>
        <taxon>Pterygota</taxon>
        <taxon>Neoptera</taxon>
        <taxon>Paraneoptera</taxon>
        <taxon>Hemiptera</taxon>
        <taxon>Auchenorrhyncha</taxon>
        <taxon>Membracoidea</taxon>
        <taxon>Cicadellidae</taxon>
        <taxon>Cicadellinae</taxon>
        <taxon>Cicadellini</taxon>
        <taxon>Graphocephala</taxon>
    </lineage>
</organism>
<dbReference type="EMBL" id="GEBQ01015210">
    <property type="protein sequence ID" value="JAT24767.1"/>
    <property type="molecule type" value="Transcribed_RNA"/>
</dbReference>
<feature type="chain" id="PRO_5008587603" description="C2 domain-containing protein" evidence="5">
    <location>
        <begin position="29"/>
        <end position="373"/>
    </location>
</feature>
<protein>
    <recommendedName>
        <fullName evidence="6">C2 domain-containing protein</fullName>
    </recommendedName>
</protein>
<dbReference type="Gene3D" id="2.60.120.380">
    <property type="match status" value="1"/>
</dbReference>
<sequence>GRQQTAQRGRGVGVLALALRAVLTRCCGWSPETERQRLGLCFNDKSEFWMPLEDVVSQFTELVICRLLNRNPFALARRRWHESAWVDSWRSGARGTSADRSGGAEETMLRNPQYVCDIRKQEDELLVQLMQYHEFNNESNGFTNFLIGFFIVKVEENREIRLHKQWDHTPTVVSLDHKRRREVNYRGCLAPGRYIIVPTTFRSGEEGNYMLRVFSQNDLNLRELQNDLPKTLMCSCISGSAEWVTVVTIHKAELSALPGKWSSKLSPYCVVTCEGVKERTEVASDSDPMWESSFVFYRKNSDKPLRIQVYNYNMIMPNNLLGDNELPALVNHSPTALATALNSPEKQKEGDSPVPSSGTLYLTILTEDNLMAV</sequence>
<evidence type="ECO:0000313" key="7">
    <source>
        <dbReference type="EMBL" id="JAT24767.1"/>
    </source>
</evidence>
<evidence type="ECO:0000256" key="2">
    <source>
        <dbReference type="ARBA" id="ARBA00022670"/>
    </source>
</evidence>
<dbReference type="AlphaFoldDB" id="A0A1B6LM78"/>
<evidence type="ECO:0000259" key="6">
    <source>
        <dbReference type="PROSITE" id="PS50004"/>
    </source>
</evidence>
<dbReference type="InterPro" id="IPR000008">
    <property type="entry name" value="C2_dom"/>
</dbReference>
<feature type="domain" description="C2" evidence="6">
    <location>
        <begin position="224"/>
        <end position="350"/>
    </location>
</feature>
<dbReference type="InterPro" id="IPR038765">
    <property type="entry name" value="Papain-like_cys_pep_sf"/>
</dbReference>
<dbReference type="InterPro" id="IPR022683">
    <property type="entry name" value="Calpain_III"/>
</dbReference>
<keyword evidence="2" id="KW-0645">Protease</keyword>
<dbReference type="PRINTS" id="PR00704">
    <property type="entry name" value="CALPAIN"/>
</dbReference>
<gene>
    <name evidence="7" type="ORF">g.3194</name>
</gene>
<reference evidence="7" key="1">
    <citation type="submission" date="2015-11" db="EMBL/GenBank/DDBJ databases">
        <title>De novo transcriptome assembly of four potential Pierce s Disease insect vectors from Arizona vineyards.</title>
        <authorList>
            <person name="Tassone E.E."/>
        </authorList>
    </citation>
    <scope>NUCLEOTIDE SEQUENCE</scope>
</reference>
<evidence type="ECO:0000256" key="3">
    <source>
        <dbReference type="ARBA" id="ARBA00022801"/>
    </source>
</evidence>
<dbReference type="SUPFAM" id="SSF49562">
    <property type="entry name" value="C2 domain (Calcium/lipid-binding domain, CaLB)"/>
    <property type="match status" value="1"/>
</dbReference>
<dbReference type="InterPro" id="IPR035892">
    <property type="entry name" value="C2_domain_sf"/>
</dbReference>
<proteinExistence type="inferred from homology"/>
<dbReference type="InterPro" id="IPR022682">
    <property type="entry name" value="Calpain_domain_III"/>
</dbReference>
<dbReference type="SUPFAM" id="SSF49758">
    <property type="entry name" value="Calpain large subunit, middle domain (domain III)"/>
    <property type="match status" value="1"/>
</dbReference>
<feature type="signal peptide" evidence="5">
    <location>
        <begin position="1"/>
        <end position="28"/>
    </location>
</feature>
<dbReference type="GO" id="GO:0004198">
    <property type="term" value="F:calcium-dependent cysteine-type endopeptidase activity"/>
    <property type="evidence" value="ECO:0007669"/>
    <property type="project" value="InterPro"/>
</dbReference>
<keyword evidence="4" id="KW-0788">Thiol protease</keyword>
<dbReference type="Gene3D" id="3.90.70.10">
    <property type="entry name" value="Cysteine proteinases"/>
    <property type="match status" value="1"/>
</dbReference>
<dbReference type="InterPro" id="IPR036213">
    <property type="entry name" value="Calpain_III_sf"/>
</dbReference>
<evidence type="ECO:0000256" key="5">
    <source>
        <dbReference type="SAM" id="SignalP"/>
    </source>
</evidence>
<evidence type="ECO:0000256" key="4">
    <source>
        <dbReference type="ARBA" id="ARBA00022807"/>
    </source>
</evidence>
<dbReference type="PANTHER" id="PTHR10183">
    <property type="entry name" value="CALPAIN"/>
    <property type="match status" value="1"/>
</dbReference>
<dbReference type="InterPro" id="IPR022684">
    <property type="entry name" value="Calpain_cysteine_protease"/>
</dbReference>
<dbReference type="SUPFAM" id="SSF54001">
    <property type="entry name" value="Cysteine proteinases"/>
    <property type="match status" value="1"/>
</dbReference>
<keyword evidence="3" id="KW-0378">Hydrolase</keyword>
<dbReference type="Gene3D" id="2.60.40.150">
    <property type="entry name" value="C2 domain"/>
    <property type="match status" value="1"/>
</dbReference>
<comment type="similarity">
    <text evidence="1">Belongs to the peptidase C2 family.</text>
</comment>
<dbReference type="GO" id="GO:0005737">
    <property type="term" value="C:cytoplasm"/>
    <property type="evidence" value="ECO:0007669"/>
    <property type="project" value="TreeGrafter"/>
</dbReference>
<dbReference type="PROSITE" id="PS50004">
    <property type="entry name" value="C2"/>
    <property type="match status" value="1"/>
</dbReference>
<dbReference type="Pfam" id="PF01067">
    <property type="entry name" value="Calpain_III"/>
    <property type="match status" value="1"/>
</dbReference>
<dbReference type="PANTHER" id="PTHR10183:SF379">
    <property type="entry name" value="CALPAIN-5"/>
    <property type="match status" value="1"/>
</dbReference>
<name>A0A1B6LM78_9HEMI</name>
<dbReference type="SMART" id="SM00720">
    <property type="entry name" value="calpain_III"/>
    <property type="match status" value="1"/>
</dbReference>
<feature type="non-terminal residue" evidence="7">
    <location>
        <position position="1"/>
    </location>
</feature>